<comment type="caution">
    <text evidence="1">The sequence shown here is derived from an EMBL/GenBank/DDBJ whole genome shotgun (WGS) entry which is preliminary data.</text>
</comment>
<name>A0AAV7VCB0_PLEWA</name>
<dbReference type="EMBL" id="JANPWB010000003">
    <property type="protein sequence ID" value="KAJ1198056.1"/>
    <property type="molecule type" value="Genomic_DNA"/>
</dbReference>
<protein>
    <submittedName>
        <fullName evidence="1">Uncharacterized protein</fullName>
    </submittedName>
</protein>
<reference evidence="1" key="1">
    <citation type="journal article" date="2022" name="bioRxiv">
        <title>Sequencing and chromosome-scale assembly of the giantPleurodeles waltlgenome.</title>
        <authorList>
            <person name="Brown T."/>
            <person name="Elewa A."/>
            <person name="Iarovenko S."/>
            <person name="Subramanian E."/>
            <person name="Araus A.J."/>
            <person name="Petzold A."/>
            <person name="Susuki M."/>
            <person name="Suzuki K.-i.T."/>
            <person name="Hayashi T."/>
            <person name="Toyoda A."/>
            <person name="Oliveira C."/>
            <person name="Osipova E."/>
            <person name="Leigh N.D."/>
            <person name="Simon A."/>
            <person name="Yun M.H."/>
        </authorList>
    </citation>
    <scope>NUCLEOTIDE SEQUENCE</scope>
    <source>
        <strain evidence="1">20211129_DDA</strain>
        <tissue evidence="1">Liver</tissue>
    </source>
</reference>
<accession>A0AAV7VCB0</accession>
<gene>
    <name evidence="1" type="ORF">NDU88_001900</name>
</gene>
<evidence type="ECO:0000313" key="1">
    <source>
        <dbReference type="EMBL" id="KAJ1198056.1"/>
    </source>
</evidence>
<proteinExistence type="predicted"/>
<evidence type="ECO:0000313" key="2">
    <source>
        <dbReference type="Proteomes" id="UP001066276"/>
    </source>
</evidence>
<organism evidence="1 2">
    <name type="scientific">Pleurodeles waltl</name>
    <name type="common">Iberian ribbed newt</name>
    <dbReference type="NCBI Taxonomy" id="8319"/>
    <lineage>
        <taxon>Eukaryota</taxon>
        <taxon>Metazoa</taxon>
        <taxon>Chordata</taxon>
        <taxon>Craniata</taxon>
        <taxon>Vertebrata</taxon>
        <taxon>Euteleostomi</taxon>
        <taxon>Amphibia</taxon>
        <taxon>Batrachia</taxon>
        <taxon>Caudata</taxon>
        <taxon>Salamandroidea</taxon>
        <taxon>Salamandridae</taxon>
        <taxon>Pleurodelinae</taxon>
        <taxon>Pleurodeles</taxon>
    </lineage>
</organism>
<dbReference type="AlphaFoldDB" id="A0AAV7VCB0"/>
<dbReference type="Proteomes" id="UP001066276">
    <property type="component" value="Chromosome 2_1"/>
</dbReference>
<keyword evidence="2" id="KW-1185">Reference proteome</keyword>
<sequence>MVRYATEAEGADGAELGAWTPKRLPRIKAQVLLEPRTFSCGVGLPLATAPEEDSSRKWLGTRFRPDETRW</sequence>